<evidence type="ECO:0000313" key="5">
    <source>
        <dbReference type="Proteomes" id="UP000681075"/>
    </source>
</evidence>
<dbReference type="GO" id="GO:0016989">
    <property type="term" value="F:sigma factor antagonist activity"/>
    <property type="evidence" value="ECO:0007669"/>
    <property type="project" value="TreeGrafter"/>
</dbReference>
<gene>
    <name evidence="4" type="ORF">TMPK1_02820</name>
</gene>
<comment type="caution">
    <text evidence="4">The sequence shown here is derived from an EMBL/GenBank/DDBJ whole genome shotgun (WGS) entry which is preliminary data.</text>
</comment>
<dbReference type="PIRSF" id="PIRSF018266">
    <property type="entry name" value="FecR"/>
    <property type="match status" value="1"/>
</dbReference>
<evidence type="ECO:0000256" key="1">
    <source>
        <dbReference type="SAM" id="Phobius"/>
    </source>
</evidence>
<evidence type="ECO:0000259" key="2">
    <source>
        <dbReference type="Pfam" id="PF04773"/>
    </source>
</evidence>
<sequence length="317" mass="34313">MWDKSIAEQAAAWADRIQSGQASVQEQAAFVAWLDESITHAEAYHQAIRQPTAAPEAAAKRALADAKRRRMRQYAMAASVVVVALVVGGIQLFDGEYSTAAGAKRTVELRDGSTIVMAGATRIREEFSDHERRIQLLEGQALFQVAHNPARPFRVEAGLQTVQAVGTAFDVSRAENRVEVAVSDGIVAVTTKGLAEAGAPAVLKLVKGQAVAFQGPITTGGVRSVPVERIGSWREGRVYFEKEPLARVLDAMGRQYGRRFTVDDPMEANRPISIVLKADSNQADVVKAVEGQMALKAVDRGDRTTSFTRISRTSLAQ</sequence>
<dbReference type="AlphaFoldDB" id="A0A8S8X9P0"/>
<dbReference type="Gene3D" id="3.55.50.30">
    <property type="match status" value="1"/>
</dbReference>
<dbReference type="InterPro" id="IPR006860">
    <property type="entry name" value="FecR"/>
</dbReference>
<organism evidence="4 5">
    <name type="scientific">Roseiterribacter gracilis</name>
    <dbReference type="NCBI Taxonomy" id="2812848"/>
    <lineage>
        <taxon>Bacteria</taxon>
        <taxon>Pseudomonadati</taxon>
        <taxon>Pseudomonadota</taxon>
        <taxon>Alphaproteobacteria</taxon>
        <taxon>Rhodospirillales</taxon>
        <taxon>Roseiterribacteraceae</taxon>
        <taxon>Roseiterribacter</taxon>
    </lineage>
</organism>
<protein>
    <submittedName>
        <fullName evidence="4">Histidine kinase</fullName>
    </submittedName>
</protein>
<evidence type="ECO:0000313" key="4">
    <source>
        <dbReference type="EMBL" id="GIL38045.1"/>
    </source>
</evidence>
<accession>A0A8S8X9P0</accession>
<dbReference type="GO" id="GO:0016301">
    <property type="term" value="F:kinase activity"/>
    <property type="evidence" value="ECO:0007669"/>
    <property type="project" value="UniProtKB-KW"/>
</dbReference>
<dbReference type="RefSeq" id="WP_420240960.1">
    <property type="nucleotide sequence ID" value="NZ_BOPV01000001.1"/>
</dbReference>
<reference evidence="4" key="1">
    <citation type="submission" date="2021-02" db="EMBL/GenBank/DDBJ databases">
        <title>Genome sequence of Rhodospirillales sp. strain TMPK1 isolated from soil.</title>
        <authorList>
            <person name="Nakai R."/>
            <person name="Kusada H."/>
            <person name="Tamaki H."/>
        </authorList>
    </citation>
    <scope>NUCLEOTIDE SEQUENCE</scope>
    <source>
        <strain evidence="4">TMPK1</strain>
    </source>
</reference>
<dbReference type="PANTHER" id="PTHR30273:SF2">
    <property type="entry name" value="PROTEIN FECR"/>
    <property type="match status" value="1"/>
</dbReference>
<keyword evidence="4" id="KW-0808">Transferase</keyword>
<dbReference type="Pfam" id="PF16220">
    <property type="entry name" value="DUF4880"/>
    <property type="match status" value="1"/>
</dbReference>
<dbReference type="InterPro" id="IPR032623">
    <property type="entry name" value="FecR_N"/>
</dbReference>
<dbReference type="InterPro" id="IPR012373">
    <property type="entry name" value="Ferrdict_sens_TM"/>
</dbReference>
<feature type="transmembrane region" description="Helical" evidence="1">
    <location>
        <begin position="74"/>
        <end position="93"/>
    </location>
</feature>
<keyword evidence="1" id="KW-0472">Membrane</keyword>
<keyword evidence="5" id="KW-1185">Reference proteome</keyword>
<proteinExistence type="predicted"/>
<dbReference type="Proteomes" id="UP000681075">
    <property type="component" value="Unassembled WGS sequence"/>
</dbReference>
<name>A0A8S8X9P0_9PROT</name>
<dbReference type="Pfam" id="PF04773">
    <property type="entry name" value="FecR"/>
    <property type="match status" value="1"/>
</dbReference>
<keyword evidence="4" id="KW-0418">Kinase</keyword>
<keyword evidence="1" id="KW-0812">Transmembrane</keyword>
<dbReference type="Gene3D" id="2.60.120.1440">
    <property type="match status" value="1"/>
</dbReference>
<dbReference type="PANTHER" id="PTHR30273">
    <property type="entry name" value="PERIPLASMIC SIGNAL SENSOR AND SIGMA FACTOR ACTIVATOR FECR-RELATED"/>
    <property type="match status" value="1"/>
</dbReference>
<feature type="domain" description="FecR N-terminal" evidence="3">
    <location>
        <begin position="8"/>
        <end position="47"/>
    </location>
</feature>
<dbReference type="EMBL" id="BOPV01000001">
    <property type="protein sequence ID" value="GIL38045.1"/>
    <property type="molecule type" value="Genomic_DNA"/>
</dbReference>
<keyword evidence="1" id="KW-1133">Transmembrane helix</keyword>
<feature type="domain" description="FecR protein" evidence="2">
    <location>
        <begin position="96"/>
        <end position="187"/>
    </location>
</feature>
<evidence type="ECO:0000259" key="3">
    <source>
        <dbReference type="Pfam" id="PF16220"/>
    </source>
</evidence>